<evidence type="ECO:0000313" key="16">
    <source>
        <dbReference type="Proteomes" id="UP000251485"/>
    </source>
</evidence>
<keyword evidence="4 9" id="KW-1003">Cell membrane</keyword>
<evidence type="ECO:0000313" key="13">
    <source>
        <dbReference type="EMBL" id="EKW9775134.1"/>
    </source>
</evidence>
<feature type="transmembrane region" description="Helical" evidence="9">
    <location>
        <begin position="43"/>
        <end position="61"/>
    </location>
</feature>
<evidence type="ECO:0000256" key="9">
    <source>
        <dbReference type="RuleBase" id="RU365093"/>
    </source>
</evidence>
<keyword evidence="5 9" id="KW-0997">Cell inner membrane</keyword>
<evidence type="ECO:0000256" key="4">
    <source>
        <dbReference type="ARBA" id="ARBA00022475"/>
    </source>
</evidence>
<dbReference type="Gene3D" id="2.40.30.170">
    <property type="match status" value="1"/>
</dbReference>
<evidence type="ECO:0000256" key="5">
    <source>
        <dbReference type="ARBA" id="ARBA00022519"/>
    </source>
</evidence>
<evidence type="ECO:0000256" key="10">
    <source>
        <dbReference type="SAM" id="Coils"/>
    </source>
</evidence>
<evidence type="ECO:0000313" key="17">
    <source>
        <dbReference type="Proteomes" id="UP001171165"/>
    </source>
</evidence>
<dbReference type="Pfam" id="PF26002">
    <property type="entry name" value="Beta-barrel_AprE"/>
    <property type="match status" value="1"/>
</dbReference>
<evidence type="ECO:0000259" key="11">
    <source>
        <dbReference type="Pfam" id="PF26002"/>
    </source>
</evidence>
<dbReference type="EMBL" id="ABKSPD020000002">
    <property type="protein sequence ID" value="EKW9775134.1"/>
    <property type="molecule type" value="Genomic_DNA"/>
</dbReference>
<evidence type="ECO:0000256" key="6">
    <source>
        <dbReference type="ARBA" id="ARBA00022692"/>
    </source>
</evidence>
<dbReference type="RefSeq" id="WP_004250380.1">
    <property type="nucleotide sequence ID" value="NZ_CAXOHV010000004.1"/>
</dbReference>
<dbReference type="GO" id="GO:0005886">
    <property type="term" value="C:plasma membrane"/>
    <property type="evidence" value="ECO:0007669"/>
    <property type="project" value="UniProtKB-SubCell"/>
</dbReference>
<feature type="coiled-coil region" evidence="10">
    <location>
        <begin position="113"/>
        <end position="140"/>
    </location>
</feature>
<keyword evidence="10" id="KW-0175">Coiled coil</keyword>
<comment type="similarity">
    <text evidence="2 9">Belongs to the membrane fusion protein (MFP) (TC 8.A.1) family.</text>
</comment>
<evidence type="ECO:0000256" key="8">
    <source>
        <dbReference type="ARBA" id="ARBA00023136"/>
    </source>
</evidence>
<evidence type="ECO:0000256" key="2">
    <source>
        <dbReference type="ARBA" id="ARBA00009477"/>
    </source>
</evidence>
<keyword evidence="7 9" id="KW-1133">Transmembrane helix</keyword>
<dbReference type="GO" id="GO:0015031">
    <property type="term" value="P:protein transport"/>
    <property type="evidence" value="ECO:0007669"/>
    <property type="project" value="InterPro"/>
</dbReference>
<evidence type="ECO:0000313" key="14">
    <source>
        <dbReference type="EMBL" id="SPZ03371.1"/>
    </source>
</evidence>
<dbReference type="PANTHER" id="PTHR30386">
    <property type="entry name" value="MEMBRANE FUSION SUBUNIT OF EMRAB-TOLC MULTIDRUG EFFLUX PUMP"/>
    <property type="match status" value="1"/>
</dbReference>
<keyword evidence="6 9" id="KW-0812">Transmembrane</keyword>
<dbReference type="EMBL" id="CP021694">
    <property type="protein sequence ID" value="ARX34030.1"/>
    <property type="molecule type" value="Genomic_DNA"/>
</dbReference>
<organism evidence="13 17">
    <name type="scientific">Proteus mirabilis</name>
    <dbReference type="NCBI Taxonomy" id="584"/>
    <lineage>
        <taxon>Bacteria</taxon>
        <taxon>Pseudomonadati</taxon>
        <taxon>Pseudomonadota</taxon>
        <taxon>Gammaproteobacteria</taxon>
        <taxon>Enterobacterales</taxon>
        <taxon>Morganellaceae</taxon>
        <taxon>Proteus</taxon>
    </lineage>
</organism>
<keyword evidence="8 9" id="KW-0472">Membrane</keyword>
<sequence>MMKSKIKQMIAHYFKTKKEPKNYDFYPNHIAVLEKPPTPYSRIIAIIISLSVIIFLLWAYIGKLDVLSSAIGKLVVSGYSQQIQIYEHSRLSAIHVKNGQQVTKGEALLTLDILGVDEEINNLKNKIENLLLLKIRYQALGQNTRPDAIDDFNLLNKEKKEAILLSYQKEKDEFDASINHINSEIETNNKNKLLTHQEINSLNELKNNIEKRFNIKKKLYDKKIISTMEFLENKKELLEINQIIKRKSSELVILSSQEQQYIKNRDRLEKQKHLEWHDKFKQYESEVFIYQQNLYHVQKRQQLKIVRSPVTGTVQQLAVHTLGAVLQPSQAVMVIVPDTQHNVAEVNILNKDIGFIYPGQKAVIKIDAFPYTRYGTIEGTIVNIAKDSIQHEQLGLVYPVLIELDKQVMGEDEAQYKLATGMSLVADIKIEKRRVIDYLLSPIEVYQHEALREK</sequence>
<dbReference type="AlphaFoldDB" id="A0A1Z1STG1"/>
<keyword evidence="3 9" id="KW-0813">Transport</keyword>
<evidence type="ECO:0000256" key="1">
    <source>
        <dbReference type="ARBA" id="ARBA00004377"/>
    </source>
</evidence>
<dbReference type="Gene3D" id="2.40.50.100">
    <property type="match status" value="1"/>
</dbReference>
<dbReference type="InterPro" id="IPR050739">
    <property type="entry name" value="MFP"/>
</dbReference>
<dbReference type="OrthoDB" id="9775513at2"/>
<gene>
    <name evidence="14" type="primary">hlyD</name>
    <name evidence="12" type="ORF">AM402_07635</name>
    <name evidence="14" type="ORF">NCTC10975_04995</name>
    <name evidence="13" type="ORF">PW210_000922</name>
</gene>
<dbReference type="Proteomes" id="UP000251485">
    <property type="component" value="Unassembled WGS sequence"/>
</dbReference>
<name>A0A1Z1STG1_PROMI</name>
<reference evidence="14 16" key="2">
    <citation type="submission" date="2018-06" db="EMBL/GenBank/DDBJ databases">
        <authorList>
            <consortium name="Pathogen Informatics"/>
            <person name="Doyle S."/>
        </authorList>
    </citation>
    <scope>NUCLEOTIDE SEQUENCE [LARGE SCALE GENOMIC DNA]</scope>
    <source>
        <strain evidence="14 16">NCTC10975</strain>
    </source>
</reference>
<dbReference type="Proteomes" id="UP000195540">
    <property type="component" value="Chromosome"/>
</dbReference>
<accession>A0A1Z1STG1</accession>
<reference evidence="12 15" key="1">
    <citation type="submission" date="2017-05" db="EMBL/GenBank/DDBJ databases">
        <title>Whole genome sequencing of Proteus mirabilis AR_0155.</title>
        <authorList>
            <person name="Conlan S."/>
            <person name="Thomas P.J."/>
            <person name="Mullikin J."/>
            <person name="Frank K.M."/>
            <person name="Segre J.A."/>
        </authorList>
    </citation>
    <scope>NUCLEOTIDE SEQUENCE [LARGE SCALE GENOMIC DNA]</scope>
    <source>
        <strain evidence="12 15">AR_0155</strain>
    </source>
</reference>
<dbReference type="EMBL" id="UAUE01000036">
    <property type="protein sequence ID" value="SPZ03371.1"/>
    <property type="molecule type" value="Genomic_DNA"/>
</dbReference>
<reference evidence="13" key="3">
    <citation type="submission" date="2023-06" db="EMBL/GenBank/DDBJ databases">
        <authorList>
            <consortium name="Clinical and Environmental Microbiology Branch: Whole genome sequencing antimicrobial resistance pathogens in the healthcare setting"/>
        </authorList>
    </citation>
    <scope>NUCLEOTIDE SEQUENCE</scope>
    <source>
        <strain evidence="13">Microbial</strain>
    </source>
</reference>
<evidence type="ECO:0000313" key="15">
    <source>
        <dbReference type="Proteomes" id="UP000195540"/>
    </source>
</evidence>
<dbReference type="PRINTS" id="PR01490">
    <property type="entry name" value="RTXTOXIND"/>
</dbReference>
<evidence type="ECO:0000313" key="12">
    <source>
        <dbReference type="EMBL" id="ARX34030.1"/>
    </source>
</evidence>
<dbReference type="Proteomes" id="UP001171165">
    <property type="component" value="Unassembled WGS sequence"/>
</dbReference>
<dbReference type="NCBIfam" id="TIGR01843">
    <property type="entry name" value="type_I_hlyD"/>
    <property type="match status" value="1"/>
</dbReference>
<feature type="domain" description="AprE-like beta-barrel" evidence="11">
    <location>
        <begin position="343"/>
        <end position="430"/>
    </location>
</feature>
<proteinExistence type="inferred from homology"/>
<dbReference type="STRING" id="584.AOUC001_04630"/>
<dbReference type="InterPro" id="IPR010129">
    <property type="entry name" value="T1SS_HlyD"/>
</dbReference>
<protein>
    <recommendedName>
        <fullName evidence="9">Membrane fusion protein (MFP) family protein</fullName>
    </recommendedName>
</protein>
<dbReference type="InterPro" id="IPR058982">
    <property type="entry name" value="Beta-barrel_AprE"/>
</dbReference>
<comment type="subcellular location">
    <subcellularLocation>
        <location evidence="1 9">Cell inner membrane</location>
        <topology evidence="1 9">Single-pass membrane protein</topology>
    </subcellularLocation>
</comment>
<evidence type="ECO:0000256" key="7">
    <source>
        <dbReference type="ARBA" id="ARBA00022989"/>
    </source>
</evidence>
<dbReference type="PANTHER" id="PTHR30386:SF27">
    <property type="entry name" value="MEMBRANE FUSION PROTEIN (MFP) FAMILY PROTEIN"/>
    <property type="match status" value="1"/>
</dbReference>
<evidence type="ECO:0000256" key="3">
    <source>
        <dbReference type="ARBA" id="ARBA00022448"/>
    </source>
</evidence>